<organism evidence="2 3">
    <name type="scientific">Sulfobacillus harzensis</name>
    <dbReference type="NCBI Taxonomy" id="2729629"/>
    <lineage>
        <taxon>Bacteria</taxon>
        <taxon>Bacillati</taxon>
        <taxon>Bacillota</taxon>
        <taxon>Clostridia</taxon>
        <taxon>Eubacteriales</taxon>
        <taxon>Clostridiales Family XVII. Incertae Sedis</taxon>
        <taxon>Sulfobacillus</taxon>
    </lineage>
</organism>
<keyword evidence="1" id="KW-0812">Transmembrane</keyword>
<dbReference type="Proteomes" id="UP000533476">
    <property type="component" value="Unassembled WGS sequence"/>
</dbReference>
<proteinExistence type="predicted"/>
<keyword evidence="3" id="KW-1185">Reference proteome</keyword>
<dbReference type="EMBL" id="JABBVZ010000020">
    <property type="protein sequence ID" value="NMP22298.1"/>
    <property type="molecule type" value="Genomic_DNA"/>
</dbReference>
<protein>
    <submittedName>
        <fullName evidence="2">Uncharacterized protein</fullName>
    </submittedName>
</protein>
<dbReference type="AlphaFoldDB" id="A0A7Y0L2W6"/>
<name>A0A7Y0L2W6_9FIRM</name>
<feature type="transmembrane region" description="Helical" evidence="1">
    <location>
        <begin position="32"/>
        <end position="51"/>
    </location>
</feature>
<feature type="transmembrane region" description="Helical" evidence="1">
    <location>
        <begin position="133"/>
        <end position="153"/>
    </location>
</feature>
<feature type="transmembrane region" description="Helical" evidence="1">
    <location>
        <begin position="58"/>
        <end position="77"/>
    </location>
</feature>
<sequence length="193" mass="20752">MIVLWAMMLWAAAVILAGTGYGIRAFARYALSRQTVVVLGTMVWVLGWWTVSSLWRGIRLDMGFLVLAAFAVVALVLVGQSRWWFLTTLLGVLAAIIRIVAPISPHQASIMPVAAIESIGLGTGAGLSLAEPLPAALVAVAAETLASVIIAWHHRGLHNLGRHDLAMSLVAALVAWLVGWVAEWTWTRLTRAA</sequence>
<feature type="transmembrane region" description="Helical" evidence="1">
    <location>
        <begin position="165"/>
        <end position="182"/>
    </location>
</feature>
<keyword evidence="1" id="KW-1133">Transmembrane helix</keyword>
<evidence type="ECO:0000313" key="3">
    <source>
        <dbReference type="Proteomes" id="UP000533476"/>
    </source>
</evidence>
<feature type="transmembrane region" description="Helical" evidence="1">
    <location>
        <begin position="83"/>
        <end position="101"/>
    </location>
</feature>
<dbReference type="RefSeq" id="WP_169098475.1">
    <property type="nucleotide sequence ID" value="NZ_JABBVZ010000020.1"/>
</dbReference>
<reference evidence="2 3" key="1">
    <citation type="submission" date="2020-04" db="EMBL/GenBank/DDBJ databases">
        <authorList>
            <person name="Zhang R."/>
            <person name="Schippers A."/>
        </authorList>
    </citation>
    <scope>NUCLEOTIDE SEQUENCE [LARGE SCALE GENOMIC DNA]</scope>
    <source>
        <strain evidence="2 3">DSM 109850</strain>
    </source>
</reference>
<evidence type="ECO:0000256" key="1">
    <source>
        <dbReference type="SAM" id="Phobius"/>
    </source>
</evidence>
<accession>A0A7Y0L2W6</accession>
<comment type="caution">
    <text evidence="2">The sequence shown here is derived from an EMBL/GenBank/DDBJ whole genome shotgun (WGS) entry which is preliminary data.</text>
</comment>
<keyword evidence="1" id="KW-0472">Membrane</keyword>
<gene>
    <name evidence="2" type="ORF">HIJ39_08025</name>
</gene>
<evidence type="ECO:0000313" key="2">
    <source>
        <dbReference type="EMBL" id="NMP22298.1"/>
    </source>
</evidence>